<name>A0A1W1WRH5_9BACT</name>
<evidence type="ECO:0000313" key="3">
    <source>
        <dbReference type="Proteomes" id="UP000192602"/>
    </source>
</evidence>
<dbReference type="RefSeq" id="WP_084275077.1">
    <property type="nucleotide sequence ID" value="NZ_AP026671.1"/>
</dbReference>
<protein>
    <submittedName>
        <fullName evidence="2">Fimbrial chaperone protein</fullName>
    </submittedName>
</protein>
<evidence type="ECO:0000259" key="1">
    <source>
        <dbReference type="Pfam" id="PF00345"/>
    </source>
</evidence>
<dbReference type="Proteomes" id="UP000192602">
    <property type="component" value="Unassembled WGS sequence"/>
</dbReference>
<organism evidence="2 3">
    <name type="scientific">Nitratiruptor tergarcus DSM 16512</name>
    <dbReference type="NCBI Taxonomy" id="1069081"/>
    <lineage>
        <taxon>Bacteria</taxon>
        <taxon>Pseudomonadati</taxon>
        <taxon>Campylobacterota</taxon>
        <taxon>Epsilonproteobacteria</taxon>
        <taxon>Nautiliales</taxon>
        <taxon>Nitratiruptoraceae</taxon>
        <taxon>Nitratiruptor</taxon>
    </lineage>
</organism>
<dbReference type="PANTHER" id="PTHR30251">
    <property type="entry name" value="PILUS ASSEMBLY CHAPERONE"/>
    <property type="match status" value="1"/>
</dbReference>
<dbReference type="InterPro" id="IPR050643">
    <property type="entry name" value="Periplasmic_pilus_chap"/>
</dbReference>
<accession>A0A1W1WRH5</accession>
<dbReference type="AlphaFoldDB" id="A0A1W1WRH5"/>
<evidence type="ECO:0000313" key="2">
    <source>
        <dbReference type="EMBL" id="SMC08815.1"/>
    </source>
</evidence>
<dbReference type="GO" id="GO:0071555">
    <property type="term" value="P:cell wall organization"/>
    <property type="evidence" value="ECO:0007669"/>
    <property type="project" value="InterPro"/>
</dbReference>
<dbReference type="InterPro" id="IPR013783">
    <property type="entry name" value="Ig-like_fold"/>
</dbReference>
<dbReference type="GO" id="GO:0030288">
    <property type="term" value="C:outer membrane-bounded periplasmic space"/>
    <property type="evidence" value="ECO:0007669"/>
    <property type="project" value="InterPro"/>
</dbReference>
<dbReference type="InterPro" id="IPR016147">
    <property type="entry name" value="Pili_assmbl_chaperone_N"/>
</dbReference>
<dbReference type="Pfam" id="PF00345">
    <property type="entry name" value="PapD_N"/>
    <property type="match status" value="1"/>
</dbReference>
<dbReference type="EMBL" id="FWWZ01000001">
    <property type="protein sequence ID" value="SMC08815.1"/>
    <property type="molecule type" value="Genomic_DNA"/>
</dbReference>
<dbReference type="OrthoDB" id="511700at2"/>
<dbReference type="STRING" id="1069081.SAMN05660197_0589"/>
<gene>
    <name evidence="2" type="ORF">SAMN05660197_0589</name>
</gene>
<dbReference type="SUPFAM" id="SSF49354">
    <property type="entry name" value="PapD-like"/>
    <property type="match status" value="1"/>
</dbReference>
<keyword evidence="3" id="KW-1185">Reference proteome</keyword>
<sequence>MRDFKNGFLFLFLLFFSLQGWAGSFMVYPVKIYLDSKKKSGEIRVYNPQKRSIYIQVGGYSWEQNKNGKPIYSEPKGLVFFPKMLKLEPKSERVIRIAYKGEKLKVERTYRIFVREIPVSKPGDKKITIALKIDLPVFVAPENIKRSFEIKDLKVESGKMSVDVKNSGSVHIMVKEISWRGFDRNQKETFHKNIRGWYILPGAKKRYVINIGSKECKRTTSLEVKVKTEKIEKSSIFSLPKKRVCSQ</sequence>
<dbReference type="PANTHER" id="PTHR30251:SF4">
    <property type="entry name" value="SLR1668 PROTEIN"/>
    <property type="match status" value="1"/>
</dbReference>
<proteinExistence type="predicted"/>
<dbReference type="Gene3D" id="2.60.40.10">
    <property type="entry name" value="Immunoglobulins"/>
    <property type="match status" value="1"/>
</dbReference>
<reference evidence="3" key="1">
    <citation type="submission" date="2017-04" db="EMBL/GenBank/DDBJ databases">
        <authorList>
            <person name="Varghese N."/>
            <person name="Submissions S."/>
        </authorList>
    </citation>
    <scope>NUCLEOTIDE SEQUENCE [LARGE SCALE GENOMIC DNA]</scope>
    <source>
        <strain evidence="3">DSM 16512</strain>
    </source>
</reference>
<dbReference type="InterPro" id="IPR008962">
    <property type="entry name" value="PapD-like_sf"/>
</dbReference>
<feature type="domain" description="Pili assembly chaperone N-terminal" evidence="1">
    <location>
        <begin position="26"/>
        <end position="144"/>
    </location>
</feature>